<sequence length="84" mass="9509">MFSFQQWLEGKRIISHITLIGTKALNRDQLLEGVDPSKIQPWPEGPSRKEDDYRAKIRNDAGDLITIYVGSGYCELTDPLSDEA</sequence>
<keyword evidence="2" id="KW-1185">Reference proteome</keyword>
<dbReference type="Proteomes" id="UP000024635">
    <property type="component" value="Unassembled WGS sequence"/>
</dbReference>
<protein>
    <submittedName>
        <fullName evidence="1">Uncharacterized protein</fullName>
    </submittedName>
</protein>
<reference evidence="2" key="1">
    <citation type="journal article" date="2015" name="Nat. Genet.">
        <title>The genome and transcriptome of the zoonotic hookworm Ancylostoma ceylanicum identify infection-specific gene families.</title>
        <authorList>
            <person name="Schwarz E.M."/>
            <person name="Hu Y."/>
            <person name="Antoshechkin I."/>
            <person name="Miller M.M."/>
            <person name="Sternberg P.W."/>
            <person name="Aroian R.V."/>
        </authorList>
    </citation>
    <scope>NUCLEOTIDE SEQUENCE</scope>
    <source>
        <strain evidence="2">HY135</strain>
    </source>
</reference>
<evidence type="ECO:0000313" key="2">
    <source>
        <dbReference type="Proteomes" id="UP000024635"/>
    </source>
</evidence>
<organism evidence="1 2">
    <name type="scientific">Ancylostoma ceylanicum</name>
    <dbReference type="NCBI Taxonomy" id="53326"/>
    <lineage>
        <taxon>Eukaryota</taxon>
        <taxon>Metazoa</taxon>
        <taxon>Ecdysozoa</taxon>
        <taxon>Nematoda</taxon>
        <taxon>Chromadorea</taxon>
        <taxon>Rhabditida</taxon>
        <taxon>Rhabditina</taxon>
        <taxon>Rhabditomorpha</taxon>
        <taxon>Strongyloidea</taxon>
        <taxon>Ancylostomatidae</taxon>
        <taxon>Ancylostomatinae</taxon>
        <taxon>Ancylostoma</taxon>
    </lineage>
</organism>
<gene>
    <name evidence="1" type="primary">Acey_s0007.g3431</name>
    <name evidence="1" type="ORF">Y032_0007g3431</name>
</gene>
<dbReference type="AlphaFoldDB" id="A0A016VPU2"/>
<name>A0A016VPU2_9BILA</name>
<dbReference type="EMBL" id="JARK01001343">
    <property type="protein sequence ID" value="EYC28793.1"/>
    <property type="molecule type" value="Genomic_DNA"/>
</dbReference>
<proteinExistence type="predicted"/>
<accession>A0A016VPU2</accession>
<evidence type="ECO:0000313" key="1">
    <source>
        <dbReference type="EMBL" id="EYC28793.1"/>
    </source>
</evidence>
<comment type="caution">
    <text evidence="1">The sequence shown here is derived from an EMBL/GenBank/DDBJ whole genome shotgun (WGS) entry which is preliminary data.</text>
</comment>